<evidence type="ECO:0000256" key="1">
    <source>
        <dbReference type="ARBA" id="ARBA00022801"/>
    </source>
</evidence>
<dbReference type="SUPFAM" id="SSF55785">
    <property type="entry name" value="PYP-like sensor domain (PAS domain)"/>
    <property type="match status" value="2"/>
</dbReference>
<comment type="caution">
    <text evidence="4">The sequence shown here is derived from an EMBL/GenBank/DDBJ whole genome shotgun (WGS) entry which is preliminary data.</text>
</comment>
<dbReference type="CDD" id="cd00130">
    <property type="entry name" value="PAS"/>
    <property type="match status" value="2"/>
</dbReference>
<dbReference type="Pfam" id="PF07228">
    <property type="entry name" value="SpoIIE"/>
    <property type="match status" value="1"/>
</dbReference>
<evidence type="ECO:0000259" key="3">
    <source>
        <dbReference type="PROSITE" id="PS50113"/>
    </source>
</evidence>
<dbReference type="PROSITE" id="PS50112">
    <property type="entry name" value="PAS"/>
    <property type="match status" value="2"/>
</dbReference>
<dbReference type="Proteomes" id="UP000557872">
    <property type="component" value="Unassembled WGS sequence"/>
</dbReference>
<accession>A0A851GIU0</accession>
<dbReference type="RefSeq" id="WP_178931654.1">
    <property type="nucleotide sequence ID" value="NZ_JACBAZ010000002.1"/>
</dbReference>
<gene>
    <name evidence="4" type="ORF">HW115_05805</name>
</gene>
<dbReference type="PROSITE" id="PS50113">
    <property type="entry name" value="PAC"/>
    <property type="match status" value="2"/>
</dbReference>
<dbReference type="SMART" id="SM00331">
    <property type="entry name" value="PP2C_SIG"/>
    <property type="match status" value="1"/>
</dbReference>
<dbReference type="InterPro" id="IPR000700">
    <property type="entry name" value="PAS-assoc_C"/>
</dbReference>
<dbReference type="InterPro" id="IPR035965">
    <property type="entry name" value="PAS-like_dom_sf"/>
</dbReference>
<feature type="domain" description="PAC" evidence="3">
    <location>
        <begin position="206"/>
        <end position="262"/>
    </location>
</feature>
<dbReference type="InterPro" id="IPR000014">
    <property type="entry name" value="PAS"/>
</dbReference>
<keyword evidence="1" id="KW-0378">Hydrolase</keyword>
<dbReference type="SMART" id="SM00086">
    <property type="entry name" value="PAC"/>
    <property type="match status" value="2"/>
</dbReference>
<feature type="domain" description="PAS" evidence="2">
    <location>
        <begin position="135"/>
        <end position="209"/>
    </location>
</feature>
<feature type="domain" description="PAC" evidence="3">
    <location>
        <begin position="82"/>
        <end position="134"/>
    </location>
</feature>
<dbReference type="SUPFAM" id="SSF81606">
    <property type="entry name" value="PP2C-like"/>
    <property type="match status" value="1"/>
</dbReference>
<dbReference type="Gene3D" id="3.30.450.20">
    <property type="entry name" value="PAS domain"/>
    <property type="match status" value="2"/>
</dbReference>
<dbReference type="EMBL" id="JACBAZ010000002">
    <property type="protein sequence ID" value="NWK55115.1"/>
    <property type="molecule type" value="Genomic_DNA"/>
</dbReference>
<evidence type="ECO:0000313" key="4">
    <source>
        <dbReference type="EMBL" id="NWK55115.1"/>
    </source>
</evidence>
<dbReference type="SMART" id="SM00091">
    <property type="entry name" value="PAS"/>
    <property type="match status" value="2"/>
</dbReference>
<dbReference type="GO" id="GO:0016791">
    <property type="term" value="F:phosphatase activity"/>
    <property type="evidence" value="ECO:0007669"/>
    <property type="project" value="TreeGrafter"/>
</dbReference>
<dbReference type="InterPro" id="IPR036457">
    <property type="entry name" value="PPM-type-like_dom_sf"/>
</dbReference>
<dbReference type="PANTHER" id="PTHR43156:SF2">
    <property type="entry name" value="STAGE II SPORULATION PROTEIN E"/>
    <property type="match status" value="1"/>
</dbReference>
<dbReference type="NCBIfam" id="TIGR00229">
    <property type="entry name" value="sensory_box"/>
    <property type="match status" value="2"/>
</dbReference>
<dbReference type="Gene3D" id="3.60.40.10">
    <property type="entry name" value="PPM-type phosphatase domain"/>
    <property type="match status" value="1"/>
</dbReference>
<evidence type="ECO:0000259" key="2">
    <source>
        <dbReference type="PROSITE" id="PS50112"/>
    </source>
</evidence>
<dbReference type="InterPro" id="IPR013656">
    <property type="entry name" value="PAS_4"/>
</dbReference>
<organism evidence="4 5">
    <name type="scientific">Oceaniferula marina</name>
    <dbReference type="NCBI Taxonomy" id="2748318"/>
    <lineage>
        <taxon>Bacteria</taxon>
        <taxon>Pseudomonadati</taxon>
        <taxon>Verrucomicrobiota</taxon>
        <taxon>Verrucomicrobiia</taxon>
        <taxon>Verrucomicrobiales</taxon>
        <taxon>Verrucomicrobiaceae</taxon>
        <taxon>Oceaniferula</taxon>
    </lineage>
</organism>
<name>A0A851GIU0_9BACT</name>
<dbReference type="InterPro" id="IPR001932">
    <property type="entry name" value="PPM-type_phosphatase-like_dom"/>
</dbReference>
<dbReference type="InterPro" id="IPR052016">
    <property type="entry name" value="Bact_Sigma-Reg"/>
</dbReference>
<keyword evidence="5" id="KW-1185">Reference proteome</keyword>
<evidence type="ECO:0000313" key="5">
    <source>
        <dbReference type="Proteomes" id="UP000557872"/>
    </source>
</evidence>
<sequence>MKTDSRDRLNLALRASNEGVWDWYVGDKDIYYSDRALEFLGYDAQAAPNLAIDAKKYLHPDDLESFETSFEQALTPNNNDLLAVDLRYRHPDGSWRWFRVRGIVIRDYNQKAIRIVGSVIDISKRKNAETALEEERHRLKQLVENIPVNIYYKDTDSRFVLSNSSTAEKLGAASVQDLLGKSDYDFFDASHADIARQNELEIMQSLEPQINVIQCETWEGKDDTWAETSKLPWLDHKGNVQGIFGITSDITKLVKTQRKLARVANELHHRNQAIEEELKLAREIQQALLPLGLDEHTLRGYDREISFDCRYAPASDLAGDFFEIIPISQHKTGILICDVMGHGVRSSLVVSMLRGLMEKERDAATSPEWFLYGINDGLVSILERANVTLFATAIYCVVNLKKATLTYSCAGHPAPIIIKDGKARQVPMNSGKGNPALGLIAKTPYTSKTIPLDELDRLLLFTDGLYEVENENNEAFGIEHILQSLQASSSEKLGNSLDTLLASARLHSKDGEFDDDVCLLAMDVH</sequence>
<dbReference type="InterPro" id="IPR001610">
    <property type="entry name" value="PAC"/>
</dbReference>
<dbReference type="Pfam" id="PF08448">
    <property type="entry name" value="PAS_4"/>
    <property type="match status" value="1"/>
</dbReference>
<dbReference type="InterPro" id="IPR013655">
    <property type="entry name" value="PAS_fold_3"/>
</dbReference>
<feature type="domain" description="PAS" evidence="2">
    <location>
        <begin position="5"/>
        <end position="77"/>
    </location>
</feature>
<dbReference type="Pfam" id="PF08447">
    <property type="entry name" value="PAS_3"/>
    <property type="match status" value="1"/>
</dbReference>
<proteinExistence type="predicted"/>
<dbReference type="AlphaFoldDB" id="A0A851GIU0"/>
<protein>
    <submittedName>
        <fullName evidence="4">SpoIIE family protein phosphatase</fullName>
    </submittedName>
</protein>
<dbReference type="PANTHER" id="PTHR43156">
    <property type="entry name" value="STAGE II SPORULATION PROTEIN E-RELATED"/>
    <property type="match status" value="1"/>
</dbReference>
<reference evidence="4 5" key="1">
    <citation type="submission" date="2020-07" db="EMBL/GenBank/DDBJ databases">
        <title>Roseicoccus Jingziensis gen. nov., sp. nov., isolated from coastal seawater.</title>
        <authorList>
            <person name="Feng X."/>
        </authorList>
    </citation>
    <scope>NUCLEOTIDE SEQUENCE [LARGE SCALE GENOMIC DNA]</scope>
    <source>
        <strain evidence="4 5">N1E253</strain>
    </source>
</reference>